<protein>
    <submittedName>
        <fullName evidence="2">Uncharacterized protein</fullName>
    </submittedName>
</protein>
<dbReference type="HOGENOM" id="CLU_3021062_0_0_2"/>
<organism evidence="2 3">
    <name type="scientific">Natrialba magadii (strain ATCC 43099 / DSM 3394 / CCM 3739 / CIP 104546 / IAM 13178 / JCM 8861 / NBRC 102185 / NCIMB 2190 / MS3)</name>
    <name type="common">Natronobacterium magadii</name>
    <dbReference type="NCBI Taxonomy" id="547559"/>
    <lineage>
        <taxon>Archaea</taxon>
        <taxon>Methanobacteriati</taxon>
        <taxon>Methanobacteriota</taxon>
        <taxon>Stenosarchaea group</taxon>
        <taxon>Halobacteria</taxon>
        <taxon>Halobacteriales</taxon>
        <taxon>Natrialbaceae</taxon>
        <taxon>Natrialba</taxon>
    </lineage>
</organism>
<accession>D3SX18</accession>
<sequence length="55" mass="5902">MANTSLECDCGGTYDEIVRWEGFVCSDCGDLWDSDDTGDGLLPHGRDPGYGDLDG</sequence>
<evidence type="ECO:0000256" key="1">
    <source>
        <dbReference type="SAM" id="MobiDB-lite"/>
    </source>
</evidence>
<reference evidence="3" key="1">
    <citation type="submission" date="2010-02" db="EMBL/GenBank/DDBJ databases">
        <title>Complete sequence of chromosome of Natrialba magadii ATCC 43099.</title>
        <authorList>
            <consortium name="US DOE Joint Genome Institute"/>
            <person name="Lucas S."/>
            <person name="Copeland A."/>
            <person name="Lapidus A."/>
            <person name="Cheng J.-F."/>
            <person name="Bruce D."/>
            <person name="Goodwin L."/>
            <person name="Pitluck S."/>
            <person name="Davenport K."/>
            <person name="Saunders E."/>
            <person name="Detter J.C."/>
            <person name="Han C."/>
            <person name="Tapia R."/>
            <person name="Land M."/>
            <person name="Hauser L."/>
            <person name="Kyrpides N."/>
            <person name="Mikhailova N."/>
            <person name="De Castro R.E."/>
            <person name="Maupin-Furlow J.A."/>
            <person name="Woyke T."/>
        </authorList>
    </citation>
    <scope>NUCLEOTIDE SEQUENCE [LARGE SCALE GENOMIC DNA]</scope>
    <source>
        <strain evidence="3">ATCC 43099 / DSM 3394 / CCM 3739 / CIP 104546 / IAM 13178 / JCM 8861 / NBRC 102185 / NCIMB 2190 / MS3</strain>
    </source>
</reference>
<dbReference type="Proteomes" id="UP000001879">
    <property type="component" value="Chromosome"/>
</dbReference>
<dbReference type="AlphaFoldDB" id="D3SX18"/>
<reference evidence="2 3" key="2">
    <citation type="journal article" date="2012" name="BMC Genomics">
        <title>A comparative genomics perspective on the genetic content of the alkaliphilic haloarchaeon Natrialba magadii ATCC 43099T.</title>
        <authorList>
            <person name="Siddaramappa S."/>
            <person name="Challacombe J.F."/>
            <person name="Decastro R.E."/>
            <person name="Pfeiffer F."/>
            <person name="Sastre D.E."/>
            <person name="Gimenez M.I."/>
            <person name="Paggi R.A."/>
            <person name="Detter J.C."/>
            <person name="Davenport K.W."/>
            <person name="Goodwin L.A."/>
            <person name="Kyrpides N."/>
            <person name="Tapia R."/>
            <person name="Pitluck S."/>
            <person name="Lucas S."/>
            <person name="Woyke T."/>
            <person name="Maupin-Furlow J.A."/>
        </authorList>
    </citation>
    <scope>NUCLEOTIDE SEQUENCE [LARGE SCALE GENOMIC DNA]</scope>
    <source>
        <strain evidence="3">ATCC 43099 / DSM 3394 / CCM 3739 / CIP 104546 / IAM 13178 / JCM 8861 / NBRC 102185 / NCIMB 2190 / MS3</strain>
    </source>
</reference>
<dbReference type="KEGG" id="nmg:Nmag_0246"/>
<dbReference type="EMBL" id="CP001932">
    <property type="protein sequence ID" value="ADD03838.1"/>
    <property type="molecule type" value="Genomic_DNA"/>
</dbReference>
<dbReference type="STRING" id="547559.Nmag_0246"/>
<feature type="region of interest" description="Disordered" evidence="1">
    <location>
        <begin position="35"/>
        <end position="55"/>
    </location>
</feature>
<keyword evidence="3" id="KW-1185">Reference proteome</keyword>
<proteinExistence type="predicted"/>
<gene>
    <name evidence="2" type="ordered locus">Nmag_0246</name>
</gene>
<dbReference type="PaxDb" id="547559-Nmag_0246"/>
<name>D3SX18_NATMM</name>
<evidence type="ECO:0000313" key="2">
    <source>
        <dbReference type="EMBL" id="ADD03838.1"/>
    </source>
</evidence>
<evidence type="ECO:0000313" key="3">
    <source>
        <dbReference type="Proteomes" id="UP000001879"/>
    </source>
</evidence>